<reference evidence="2" key="1">
    <citation type="journal article" date="2023" name="Mol. Phylogenet. Evol.">
        <title>Genome-scale phylogeny and comparative genomics of the fungal order Sordariales.</title>
        <authorList>
            <person name="Hensen N."/>
            <person name="Bonometti L."/>
            <person name="Westerberg I."/>
            <person name="Brannstrom I.O."/>
            <person name="Guillou S."/>
            <person name="Cros-Aarteil S."/>
            <person name="Calhoun S."/>
            <person name="Haridas S."/>
            <person name="Kuo A."/>
            <person name="Mondo S."/>
            <person name="Pangilinan J."/>
            <person name="Riley R."/>
            <person name="LaButti K."/>
            <person name="Andreopoulos B."/>
            <person name="Lipzen A."/>
            <person name="Chen C."/>
            <person name="Yan M."/>
            <person name="Daum C."/>
            <person name="Ng V."/>
            <person name="Clum A."/>
            <person name="Steindorff A."/>
            <person name="Ohm R.A."/>
            <person name="Martin F."/>
            <person name="Silar P."/>
            <person name="Natvig D.O."/>
            <person name="Lalanne C."/>
            <person name="Gautier V."/>
            <person name="Ament-Velasquez S.L."/>
            <person name="Kruys A."/>
            <person name="Hutchinson M.I."/>
            <person name="Powell A.J."/>
            <person name="Barry K."/>
            <person name="Miller A.N."/>
            <person name="Grigoriev I.V."/>
            <person name="Debuchy R."/>
            <person name="Gladieux P."/>
            <person name="Hiltunen Thoren M."/>
            <person name="Johannesson H."/>
        </authorList>
    </citation>
    <scope>NUCLEOTIDE SEQUENCE</scope>
    <source>
        <strain evidence="2">CBS 757.83</strain>
    </source>
</reference>
<proteinExistence type="inferred from homology"/>
<dbReference type="Gene3D" id="2.120.10.70">
    <property type="entry name" value="Fucose-specific lectin"/>
    <property type="match status" value="1"/>
</dbReference>
<evidence type="ECO:0000313" key="3">
    <source>
        <dbReference type="Proteomes" id="UP001305647"/>
    </source>
</evidence>
<gene>
    <name evidence="2" type="ORF">N658DRAFT_490006</name>
</gene>
<dbReference type="EMBL" id="MU863717">
    <property type="protein sequence ID" value="KAK4096378.1"/>
    <property type="molecule type" value="Genomic_DNA"/>
</dbReference>
<name>A0AAN6PRH4_9PEZI</name>
<dbReference type="Pfam" id="PF07938">
    <property type="entry name" value="Fungal_lectin"/>
    <property type="match status" value="1"/>
</dbReference>
<keyword evidence="3" id="KW-1185">Reference proteome</keyword>
<dbReference type="Proteomes" id="UP001305647">
    <property type="component" value="Unassembled WGS sequence"/>
</dbReference>
<reference evidence="2" key="2">
    <citation type="submission" date="2023-05" db="EMBL/GenBank/DDBJ databases">
        <authorList>
            <consortium name="Lawrence Berkeley National Laboratory"/>
            <person name="Steindorff A."/>
            <person name="Hensen N."/>
            <person name="Bonometti L."/>
            <person name="Westerberg I."/>
            <person name="Brannstrom I.O."/>
            <person name="Guillou S."/>
            <person name="Cros-Aarteil S."/>
            <person name="Calhoun S."/>
            <person name="Haridas S."/>
            <person name="Kuo A."/>
            <person name="Mondo S."/>
            <person name="Pangilinan J."/>
            <person name="Riley R."/>
            <person name="Labutti K."/>
            <person name="Andreopoulos B."/>
            <person name="Lipzen A."/>
            <person name="Chen C."/>
            <person name="Yanf M."/>
            <person name="Daum C."/>
            <person name="Ng V."/>
            <person name="Clum A."/>
            <person name="Ohm R."/>
            <person name="Martin F."/>
            <person name="Silar P."/>
            <person name="Natvig D."/>
            <person name="Lalanne C."/>
            <person name="Gautier V."/>
            <person name="Ament-Velasquez S.L."/>
            <person name="Kruys A."/>
            <person name="Hutchinson M.I."/>
            <person name="Powell A.J."/>
            <person name="Barry K."/>
            <person name="Miller A.N."/>
            <person name="Grigoriev I.V."/>
            <person name="Debuchy R."/>
            <person name="Gladieux P."/>
            <person name="Thoren M.H."/>
            <person name="Johannesson H."/>
        </authorList>
    </citation>
    <scope>NUCLEOTIDE SEQUENCE</scope>
    <source>
        <strain evidence="2">CBS 757.83</strain>
    </source>
</reference>
<comment type="caution">
    <text evidence="2">The sequence shown here is derived from an EMBL/GenBank/DDBJ whole genome shotgun (WGS) entry which is preliminary data.</text>
</comment>
<sequence length="299" mass="32221">MAAVNDIILGTALAAVRRSNSIRVYKTDANGGVREVQYEGRWMGGEPRNTVATGKIGTPLSATNNGFDNIRVYYVTQDNTLGEAAYDANTGWYNGLLTAKNYEVAPYSSVAGIFLGGQTILRVFCQIPDNTIQEYVWDGASTGWTVGSNYGPALPGTQIAATTWGSNPWHLRLYFQLEDNTVVEKCWDGEGWNPGQLCFNTGVPRSALGVTSWGVDGASLGIRLYYGASGDVIREKAWDGQGGWYEGGFSQQCMPGSNVAAVPLDILRVYLQNGTRGTAVTEFKWAGGWDIGFAALPPA</sequence>
<comment type="similarity">
    <text evidence="1">Belongs to the fungal fucose-specific lectin family.</text>
</comment>
<evidence type="ECO:0000256" key="1">
    <source>
        <dbReference type="ARBA" id="ARBA00009042"/>
    </source>
</evidence>
<dbReference type="InterPro" id="IPR012475">
    <property type="entry name" value="Fungal_lectin"/>
</dbReference>
<dbReference type="SUPFAM" id="SSF89372">
    <property type="entry name" value="Fucose-specific lectin"/>
    <property type="match status" value="1"/>
</dbReference>
<evidence type="ECO:0000313" key="2">
    <source>
        <dbReference type="EMBL" id="KAK4096378.1"/>
    </source>
</evidence>
<accession>A0AAN6PRH4</accession>
<organism evidence="2 3">
    <name type="scientific">Parathielavia hyrcaniae</name>
    <dbReference type="NCBI Taxonomy" id="113614"/>
    <lineage>
        <taxon>Eukaryota</taxon>
        <taxon>Fungi</taxon>
        <taxon>Dikarya</taxon>
        <taxon>Ascomycota</taxon>
        <taxon>Pezizomycotina</taxon>
        <taxon>Sordariomycetes</taxon>
        <taxon>Sordariomycetidae</taxon>
        <taxon>Sordariales</taxon>
        <taxon>Chaetomiaceae</taxon>
        <taxon>Parathielavia</taxon>
    </lineage>
</organism>
<dbReference type="AlphaFoldDB" id="A0AAN6PRH4"/>
<protein>
    <submittedName>
        <fullName evidence="2">Fungal fucose-specific lectin</fullName>
    </submittedName>
</protein>